<dbReference type="OrthoDB" id="427425at2"/>
<keyword evidence="2" id="KW-1133">Transmembrane helix</keyword>
<keyword evidence="2" id="KW-0472">Membrane</keyword>
<dbReference type="PANTHER" id="PTHR47870:SF1">
    <property type="entry name" value="CYTOCHROME C-TYPE BIOGENESIS PROTEIN CCMH"/>
    <property type="match status" value="1"/>
</dbReference>
<dbReference type="EMBL" id="CP001291">
    <property type="protein sequence ID" value="ACK71913.1"/>
    <property type="molecule type" value="Genomic_DNA"/>
</dbReference>
<name>B7KGI6_GLOC7</name>
<keyword evidence="2" id="KW-0812">Transmembrane</keyword>
<organism evidence="3 4">
    <name type="scientific">Gloeothece citriformis (strain PCC 7424)</name>
    <name type="common">Cyanothece sp. (strain PCC 7424)</name>
    <dbReference type="NCBI Taxonomy" id="65393"/>
    <lineage>
        <taxon>Bacteria</taxon>
        <taxon>Bacillati</taxon>
        <taxon>Cyanobacteriota</taxon>
        <taxon>Cyanophyceae</taxon>
        <taxon>Oscillatoriophycideae</taxon>
        <taxon>Chroococcales</taxon>
        <taxon>Aphanothecaceae</taxon>
        <taxon>Gloeothece</taxon>
        <taxon>Gloeothece citriformis</taxon>
    </lineage>
</organism>
<keyword evidence="1" id="KW-0201">Cytochrome c-type biogenesis</keyword>
<keyword evidence="4" id="KW-1185">Reference proteome</keyword>
<dbReference type="PANTHER" id="PTHR47870">
    <property type="entry name" value="CYTOCHROME C-TYPE BIOGENESIS PROTEIN CCMH"/>
    <property type="match status" value="1"/>
</dbReference>
<dbReference type="Gene3D" id="1.25.40.10">
    <property type="entry name" value="Tetratricopeptide repeat domain"/>
    <property type="match status" value="2"/>
</dbReference>
<gene>
    <name evidence="3" type="ordered locus">PCC7424_3521</name>
</gene>
<dbReference type="InterPro" id="IPR051263">
    <property type="entry name" value="C-type_cytochrome_biogenesis"/>
</dbReference>
<dbReference type="eggNOG" id="COG0457">
    <property type="taxonomic scope" value="Bacteria"/>
</dbReference>
<dbReference type="InterPro" id="IPR011990">
    <property type="entry name" value="TPR-like_helical_dom_sf"/>
</dbReference>
<dbReference type="STRING" id="65393.PCC7424_3521"/>
<dbReference type="GO" id="GO:0017004">
    <property type="term" value="P:cytochrome complex assembly"/>
    <property type="evidence" value="ECO:0007669"/>
    <property type="project" value="UniProtKB-KW"/>
</dbReference>
<evidence type="ECO:0000256" key="2">
    <source>
        <dbReference type="SAM" id="Phobius"/>
    </source>
</evidence>
<dbReference type="SUPFAM" id="SSF48452">
    <property type="entry name" value="TPR-like"/>
    <property type="match status" value="2"/>
</dbReference>
<accession>B7KGI6</accession>
<protein>
    <submittedName>
        <fullName evidence="3">TPR domain protein</fullName>
    </submittedName>
</protein>
<sequence>MAEPTKRKLIQRILIIVSGSAFLGLMVIPLMEVFKQDSSPTQQASTSSAQGQQLQQIAQGYEAVLKREPNNVSALQGLAEARLNLQDFSGAVEPVKKLHALDPANLQYIGVLTQLYQRNNDVTGAQELTPKVEKLAQSDPNNPQYIMILTQLYRQTNNTSESTKLENQVEKLVQADPNNPQYLQILAQLRLQANNLPGALETMKKLQQSYPEDEQLKVAIQKIEEAIKQQDQALPIPLPSPLNNE</sequence>
<proteinExistence type="predicted"/>
<evidence type="ECO:0000256" key="1">
    <source>
        <dbReference type="ARBA" id="ARBA00022748"/>
    </source>
</evidence>
<evidence type="ECO:0000313" key="3">
    <source>
        <dbReference type="EMBL" id="ACK71913.1"/>
    </source>
</evidence>
<dbReference type="RefSeq" id="WP_015955506.1">
    <property type="nucleotide sequence ID" value="NC_011729.1"/>
</dbReference>
<dbReference type="HOGENOM" id="CLU_1132137_0_0_3"/>
<evidence type="ECO:0000313" key="4">
    <source>
        <dbReference type="Proteomes" id="UP000002384"/>
    </source>
</evidence>
<reference evidence="4" key="1">
    <citation type="journal article" date="2011" name="MBio">
        <title>Novel metabolic attributes of the genus Cyanothece, comprising a group of unicellular nitrogen-fixing Cyanobacteria.</title>
        <authorList>
            <person name="Bandyopadhyay A."/>
            <person name="Elvitigala T."/>
            <person name="Welsh E."/>
            <person name="Stockel J."/>
            <person name="Liberton M."/>
            <person name="Min H."/>
            <person name="Sherman L.A."/>
            <person name="Pakrasi H.B."/>
        </authorList>
    </citation>
    <scope>NUCLEOTIDE SEQUENCE [LARGE SCALE GENOMIC DNA]</scope>
    <source>
        <strain evidence="4">PCC 7424</strain>
    </source>
</reference>
<dbReference type="Proteomes" id="UP000002384">
    <property type="component" value="Chromosome"/>
</dbReference>
<dbReference type="KEGG" id="cyc:PCC7424_3521"/>
<dbReference type="AlphaFoldDB" id="B7KGI6"/>
<dbReference type="GO" id="GO:0005886">
    <property type="term" value="C:plasma membrane"/>
    <property type="evidence" value="ECO:0007669"/>
    <property type="project" value="TreeGrafter"/>
</dbReference>
<feature type="transmembrane region" description="Helical" evidence="2">
    <location>
        <begin position="12"/>
        <end position="31"/>
    </location>
</feature>